<evidence type="ECO:0000313" key="2">
    <source>
        <dbReference type="EMBL" id="MDT0566991.1"/>
    </source>
</evidence>
<reference evidence="2" key="1">
    <citation type="submission" date="2024-05" db="EMBL/GenBank/DDBJ databases">
        <title>30 novel species of actinomycetes from the DSMZ collection.</title>
        <authorList>
            <person name="Nouioui I."/>
        </authorList>
    </citation>
    <scope>NUCLEOTIDE SEQUENCE</scope>
    <source>
        <strain evidence="2">DSM 3412</strain>
    </source>
</reference>
<dbReference type="EMBL" id="JAVRFJ010000004">
    <property type="protein sequence ID" value="MDT0566991.1"/>
    <property type="molecule type" value="Genomic_DNA"/>
</dbReference>
<evidence type="ECO:0008006" key="4">
    <source>
        <dbReference type="Google" id="ProtNLM"/>
    </source>
</evidence>
<name>A0ABU2YSN1_9ACTN</name>
<keyword evidence="3" id="KW-1185">Reference proteome</keyword>
<feature type="compositionally biased region" description="Polar residues" evidence="1">
    <location>
        <begin position="117"/>
        <end position="126"/>
    </location>
</feature>
<accession>A0ABU2YSN1</accession>
<evidence type="ECO:0000313" key="3">
    <source>
        <dbReference type="Proteomes" id="UP001180737"/>
    </source>
</evidence>
<dbReference type="Proteomes" id="UP001180737">
    <property type="component" value="Unassembled WGS sequence"/>
</dbReference>
<feature type="region of interest" description="Disordered" evidence="1">
    <location>
        <begin position="40"/>
        <end position="59"/>
    </location>
</feature>
<evidence type="ECO:0000256" key="1">
    <source>
        <dbReference type="SAM" id="MobiDB-lite"/>
    </source>
</evidence>
<protein>
    <recommendedName>
        <fullName evidence="4">RHIM domain-containing protein</fullName>
    </recommendedName>
</protein>
<comment type="caution">
    <text evidence="2">The sequence shown here is derived from an EMBL/GenBank/DDBJ whole genome shotgun (WGS) entry which is preliminary data.</text>
</comment>
<dbReference type="RefSeq" id="WP_311589860.1">
    <property type="nucleotide sequence ID" value="NZ_JAVRFJ010000004.1"/>
</dbReference>
<sequence length="126" mass="13303">MELILAALAAGASAGITETTSGAIGDAYRGLRDGLRDRIAAREERAAPDLDGPAPDTSADTELWRVRLSAALVGSGADQDEAVLADADRLLELLEPPGIRSDRYVDARDSKGIQVGDRNTQTNHFS</sequence>
<proteinExistence type="predicted"/>
<gene>
    <name evidence="2" type="ORF">RM704_05720</name>
</gene>
<organism evidence="2 3">
    <name type="scientific">Streptomyces gottesmaniae</name>
    <dbReference type="NCBI Taxonomy" id="3075518"/>
    <lineage>
        <taxon>Bacteria</taxon>
        <taxon>Bacillati</taxon>
        <taxon>Actinomycetota</taxon>
        <taxon>Actinomycetes</taxon>
        <taxon>Kitasatosporales</taxon>
        <taxon>Streptomycetaceae</taxon>
        <taxon>Streptomyces</taxon>
    </lineage>
</organism>
<feature type="region of interest" description="Disordered" evidence="1">
    <location>
        <begin position="103"/>
        <end position="126"/>
    </location>
</feature>